<accession>A0ABR2KF81</accession>
<comment type="caution">
    <text evidence="4">The sequence shown here is derived from an EMBL/GenBank/DDBJ whole genome shotgun (WGS) entry which is preliminary data.</text>
</comment>
<proteinExistence type="predicted"/>
<organism evidence="4 5">
    <name type="scientific">Tritrichomonas musculus</name>
    <dbReference type="NCBI Taxonomy" id="1915356"/>
    <lineage>
        <taxon>Eukaryota</taxon>
        <taxon>Metamonada</taxon>
        <taxon>Parabasalia</taxon>
        <taxon>Tritrichomonadida</taxon>
        <taxon>Tritrichomonadidae</taxon>
        <taxon>Tritrichomonas</taxon>
    </lineage>
</organism>
<dbReference type="InterPro" id="IPR004567">
    <property type="entry name" value="Type_II_PanK"/>
</dbReference>
<evidence type="ECO:0000256" key="2">
    <source>
        <dbReference type="ARBA" id="ARBA00022840"/>
    </source>
</evidence>
<dbReference type="PANTHER" id="PTHR12280">
    <property type="entry name" value="PANTOTHENATE KINASE"/>
    <property type="match status" value="1"/>
</dbReference>
<evidence type="ECO:0008006" key="6">
    <source>
        <dbReference type="Google" id="ProtNLM"/>
    </source>
</evidence>
<protein>
    <recommendedName>
        <fullName evidence="6">Pantothenate kinase</fullName>
    </recommendedName>
</protein>
<dbReference type="Proteomes" id="UP001470230">
    <property type="component" value="Unassembled WGS sequence"/>
</dbReference>
<dbReference type="Gene3D" id="3.30.420.40">
    <property type="match status" value="1"/>
</dbReference>
<reference evidence="4 5" key="1">
    <citation type="submission" date="2024-04" db="EMBL/GenBank/DDBJ databases">
        <title>Tritrichomonas musculus Genome.</title>
        <authorList>
            <person name="Alves-Ferreira E."/>
            <person name="Grigg M."/>
            <person name="Lorenzi H."/>
            <person name="Galac M."/>
        </authorList>
    </citation>
    <scope>NUCLEOTIDE SEQUENCE [LARGE SCALE GENOMIC DNA]</scope>
    <source>
        <strain evidence="4 5">EAF2021</strain>
    </source>
</reference>
<sequence>MLGVDLGSSLVKLALIEEDGTIKFDHFRTKLDLIKAFFSNEGDHTLKNFAPNGVKAIGTVGAGGCKFNEFLKTLPNISENGDEMGSNAYAVSYLLKTPSQIRVFGGNGVIDDSYVIASMGTGTAFTIIRPGEPMRHVGGTGLGGGTLIGLANMILGINDFDQLCKLASQGDSNKLDLLIRDIAGSDYSPTLKADVIASSFAKAAYCEERPADKDIAAGILSTISFAIGAHVASVCVAEKVSTVVFVGGFLDIDGIISNNLMRSLNLFHPEITLVIPKNYHYMGALGTALKLSHK</sequence>
<evidence type="ECO:0000313" key="4">
    <source>
        <dbReference type="EMBL" id="KAK8889765.1"/>
    </source>
</evidence>
<dbReference type="Pfam" id="PF03630">
    <property type="entry name" value="Fumble"/>
    <property type="match status" value="1"/>
</dbReference>
<dbReference type="EMBL" id="JAPFFF010000005">
    <property type="protein sequence ID" value="KAK8889765.1"/>
    <property type="molecule type" value="Genomic_DNA"/>
</dbReference>
<dbReference type="PANTHER" id="PTHR12280:SF20">
    <property type="entry name" value="4'-PHOSPHOPANTETHEINE PHOSPHATASE"/>
    <property type="match status" value="1"/>
</dbReference>
<keyword evidence="2" id="KW-0067">ATP-binding</keyword>
<keyword evidence="1" id="KW-0547">Nucleotide-binding</keyword>
<dbReference type="InterPro" id="IPR043129">
    <property type="entry name" value="ATPase_NBD"/>
</dbReference>
<evidence type="ECO:0000313" key="5">
    <source>
        <dbReference type="Proteomes" id="UP001470230"/>
    </source>
</evidence>
<gene>
    <name evidence="4" type="ORF">M9Y10_034519</name>
</gene>
<evidence type="ECO:0000256" key="1">
    <source>
        <dbReference type="ARBA" id="ARBA00022741"/>
    </source>
</evidence>
<dbReference type="SUPFAM" id="SSF53067">
    <property type="entry name" value="Actin-like ATPase domain"/>
    <property type="match status" value="1"/>
</dbReference>
<keyword evidence="5" id="KW-1185">Reference proteome</keyword>
<evidence type="ECO:0000256" key="3">
    <source>
        <dbReference type="ARBA" id="ARBA00022993"/>
    </source>
</evidence>
<name>A0ABR2KF81_9EUKA</name>
<keyword evidence="3" id="KW-0173">Coenzyme A biosynthesis</keyword>